<dbReference type="EMBL" id="CP011074">
    <property type="protein sequence ID" value="AKF92702.1"/>
    <property type="molecule type" value="Genomic_DNA"/>
</dbReference>
<name>A0A0F7BYF0_BRELA</name>
<evidence type="ECO:0000256" key="1">
    <source>
        <dbReference type="SAM" id="MobiDB-lite"/>
    </source>
</evidence>
<feature type="compositionally biased region" description="Basic and acidic residues" evidence="1">
    <location>
        <begin position="97"/>
        <end position="110"/>
    </location>
</feature>
<proteinExistence type="predicted"/>
<dbReference type="RefSeq" id="WP_031411333.1">
    <property type="nucleotide sequence ID" value="NZ_CP011074.1"/>
</dbReference>
<protein>
    <submittedName>
        <fullName evidence="2">Uncharacterized protein</fullName>
    </submittedName>
</protein>
<accession>A0A0F7BYF0</accession>
<feature type="compositionally biased region" description="Acidic residues" evidence="1">
    <location>
        <begin position="111"/>
        <end position="122"/>
    </location>
</feature>
<reference evidence="2" key="1">
    <citation type="submission" date="2015-03" db="EMBL/GenBank/DDBJ databases">
        <title>MIGS Cultured Bacterial/Archaeal sample from Brevibacillus laterosporus.</title>
        <authorList>
            <person name="Zeng D."/>
            <person name="Zhu L."/>
            <person name="Dong G."/>
            <person name="Ye W."/>
            <person name="Ren D."/>
            <person name="Wu L."/>
            <person name="Xu J."/>
            <person name="Li G."/>
            <person name="Guo L."/>
        </authorList>
    </citation>
    <scope>NUCLEOTIDE SEQUENCE</scope>
    <source>
        <strain evidence="2">B9</strain>
    </source>
</reference>
<dbReference type="AlphaFoldDB" id="A0A0F7BYF0"/>
<sequence length="136" mass="15439">MKTLVKATFLDFNAGSKKDILKFEIKGDLTDAQIVSLHKLKGNIVFLDISSDQLDIYDYESESNVHEGIWYNVDTGGNVEVTEEQLTIEDVPTPIDEFNKAKKAHDNEEKEPLEETEQEESNVDSTNNENDDDLPF</sequence>
<gene>
    <name evidence="2" type="ORF">EX87_02680</name>
</gene>
<organism evidence="2">
    <name type="scientific">Brevibacillus laterosporus</name>
    <name type="common">Bacillus laterosporus</name>
    <dbReference type="NCBI Taxonomy" id="1465"/>
    <lineage>
        <taxon>Bacteria</taxon>
        <taxon>Bacillati</taxon>
        <taxon>Bacillota</taxon>
        <taxon>Bacilli</taxon>
        <taxon>Bacillales</taxon>
        <taxon>Paenibacillaceae</taxon>
        <taxon>Brevibacillus</taxon>
    </lineage>
</organism>
<feature type="region of interest" description="Disordered" evidence="1">
    <location>
        <begin position="90"/>
        <end position="136"/>
    </location>
</feature>
<evidence type="ECO:0000313" key="2">
    <source>
        <dbReference type="EMBL" id="AKF92702.1"/>
    </source>
</evidence>